<keyword evidence="4" id="KW-1185">Reference proteome</keyword>
<dbReference type="EMBL" id="JACEOG010000001">
    <property type="protein sequence ID" value="MBA4607102.1"/>
    <property type="molecule type" value="Genomic_DNA"/>
</dbReference>
<name>A0A838XB10_9ACTN</name>
<dbReference type="InterPro" id="IPR051159">
    <property type="entry name" value="Hexapeptide_acetyltransf"/>
</dbReference>
<gene>
    <name evidence="3" type="ORF">H1W00_01260</name>
</gene>
<evidence type="ECO:0000313" key="4">
    <source>
        <dbReference type="Proteomes" id="UP000550354"/>
    </source>
</evidence>
<comment type="similarity">
    <text evidence="1">Belongs to the transferase hexapeptide repeat family.</text>
</comment>
<dbReference type="PANTHER" id="PTHR23416">
    <property type="entry name" value="SIALIC ACID SYNTHASE-RELATED"/>
    <property type="match status" value="1"/>
</dbReference>
<dbReference type="AlphaFoldDB" id="A0A838XB10"/>
<dbReference type="GO" id="GO:0005829">
    <property type="term" value="C:cytosol"/>
    <property type="evidence" value="ECO:0007669"/>
    <property type="project" value="TreeGrafter"/>
</dbReference>
<accession>A0A838XB10</accession>
<organism evidence="3 4">
    <name type="scientific">Aeromicrobium phoceense</name>
    <dbReference type="NCBI Taxonomy" id="2754045"/>
    <lineage>
        <taxon>Bacteria</taxon>
        <taxon>Bacillati</taxon>
        <taxon>Actinomycetota</taxon>
        <taxon>Actinomycetes</taxon>
        <taxon>Propionibacteriales</taxon>
        <taxon>Nocardioidaceae</taxon>
        <taxon>Aeromicrobium</taxon>
    </lineage>
</organism>
<reference evidence="3 4" key="1">
    <citation type="submission" date="2020-07" db="EMBL/GenBank/DDBJ databases">
        <title>Draft genome and description of Aeromicrobium phoceense strain Marseille-Q0843 isolated from healthy skin swab.</title>
        <authorList>
            <person name="Boxberger M."/>
            <person name="La Scola B."/>
        </authorList>
    </citation>
    <scope>NUCLEOTIDE SEQUENCE [LARGE SCALE GENOMIC DNA]</scope>
    <source>
        <strain evidence="3 4">Marseille-Q0843</strain>
    </source>
</reference>
<comment type="caution">
    <text evidence="3">The sequence shown here is derived from an EMBL/GenBank/DDBJ whole genome shotgun (WGS) entry which is preliminary data.</text>
</comment>
<dbReference type="SUPFAM" id="SSF51161">
    <property type="entry name" value="Trimeric LpxA-like enzymes"/>
    <property type="match status" value="1"/>
</dbReference>
<dbReference type="GO" id="GO:0008374">
    <property type="term" value="F:O-acyltransferase activity"/>
    <property type="evidence" value="ECO:0007669"/>
    <property type="project" value="TreeGrafter"/>
</dbReference>
<dbReference type="Proteomes" id="UP000550354">
    <property type="component" value="Unassembled WGS sequence"/>
</dbReference>
<evidence type="ECO:0000256" key="1">
    <source>
        <dbReference type="ARBA" id="ARBA00007274"/>
    </source>
</evidence>
<sequence length="249" mass="26625">MSGVTSWLDLSRTDDAMTPDHRDRLVAAGVDPARLDALDWRRMDGPLPSWWNDLGNALYAAPGARLPDHVVAALTTFYFQDALIVVGAPMDHLTSLLVGGNEATVFLDERVVLTAGELYCGPGSSIVLHGPLVATRSPVVDARNGGRVVAAGDQLWAAGVYIATDDMHRLEDAVTGERINPFGATIRIGHHVWLCRESVVSGHVEIGDHVCVGLRAVVRGQKVPPNVVVAGSPGRVVREGTTWSFDDAP</sequence>
<evidence type="ECO:0000313" key="3">
    <source>
        <dbReference type="EMBL" id="MBA4607102.1"/>
    </source>
</evidence>
<evidence type="ECO:0000256" key="2">
    <source>
        <dbReference type="ARBA" id="ARBA00022679"/>
    </source>
</evidence>
<dbReference type="RefSeq" id="WP_181752922.1">
    <property type="nucleotide sequence ID" value="NZ_DAMCVE010000003.1"/>
</dbReference>
<dbReference type="PANTHER" id="PTHR23416:SF23">
    <property type="entry name" value="ACETYLTRANSFERASE C18B11.09C-RELATED"/>
    <property type="match status" value="1"/>
</dbReference>
<dbReference type="Gene3D" id="2.160.10.10">
    <property type="entry name" value="Hexapeptide repeat proteins"/>
    <property type="match status" value="1"/>
</dbReference>
<protein>
    <recommendedName>
        <fullName evidence="5">Acyltransferase</fullName>
    </recommendedName>
</protein>
<evidence type="ECO:0008006" key="5">
    <source>
        <dbReference type="Google" id="ProtNLM"/>
    </source>
</evidence>
<proteinExistence type="inferred from homology"/>
<dbReference type="InterPro" id="IPR011004">
    <property type="entry name" value="Trimer_LpxA-like_sf"/>
</dbReference>
<keyword evidence="2" id="KW-0808">Transferase</keyword>